<evidence type="ECO:0000256" key="4">
    <source>
        <dbReference type="ARBA" id="ARBA00022679"/>
    </source>
</evidence>
<evidence type="ECO:0000313" key="11">
    <source>
        <dbReference type="EMBL" id="MBB3225373.1"/>
    </source>
</evidence>
<dbReference type="RefSeq" id="WP_229422336.1">
    <property type="nucleotide sequence ID" value="NZ_CP040017.1"/>
</dbReference>
<keyword evidence="4 11" id="KW-0808">Transferase</keyword>
<keyword evidence="6 8" id="KW-1133">Transmembrane helix</keyword>
<organism evidence="11 12">
    <name type="scientific">Pseudoduganella umbonata</name>
    <dbReference type="NCBI Taxonomy" id="864828"/>
    <lineage>
        <taxon>Bacteria</taxon>
        <taxon>Pseudomonadati</taxon>
        <taxon>Pseudomonadota</taxon>
        <taxon>Betaproteobacteria</taxon>
        <taxon>Burkholderiales</taxon>
        <taxon>Oxalobacteraceae</taxon>
        <taxon>Telluria group</taxon>
        <taxon>Pseudoduganella</taxon>
    </lineage>
</organism>
<evidence type="ECO:0000256" key="1">
    <source>
        <dbReference type="ARBA" id="ARBA00004429"/>
    </source>
</evidence>
<dbReference type="InterPro" id="IPR017850">
    <property type="entry name" value="Alkaline_phosphatase_core_sf"/>
</dbReference>
<keyword evidence="3" id="KW-0997">Cell inner membrane</keyword>
<dbReference type="Proteomes" id="UP000584325">
    <property type="component" value="Unassembled WGS sequence"/>
</dbReference>
<gene>
    <name evidence="11" type="ORF">FHS02_006247</name>
</gene>
<name>A0A7W5HG67_9BURK</name>
<evidence type="ECO:0000313" key="12">
    <source>
        <dbReference type="Proteomes" id="UP000584325"/>
    </source>
</evidence>
<feature type="transmembrane region" description="Helical" evidence="8">
    <location>
        <begin position="117"/>
        <end position="138"/>
    </location>
</feature>
<dbReference type="PANTHER" id="PTHR30443:SF0">
    <property type="entry name" value="PHOSPHOETHANOLAMINE TRANSFERASE EPTA"/>
    <property type="match status" value="1"/>
</dbReference>
<dbReference type="EMBL" id="JACHXS010000021">
    <property type="protein sequence ID" value="MBB3225373.1"/>
    <property type="molecule type" value="Genomic_DNA"/>
</dbReference>
<comment type="subcellular location">
    <subcellularLocation>
        <location evidence="1">Cell inner membrane</location>
        <topology evidence="1">Multi-pass membrane protein</topology>
    </subcellularLocation>
</comment>
<dbReference type="InterPro" id="IPR040423">
    <property type="entry name" value="PEA_transferase"/>
</dbReference>
<dbReference type="InterPro" id="IPR012549">
    <property type="entry name" value="EptA-like_N"/>
</dbReference>
<proteinExistence type="predicted"/>
<evidence type="ECO:0000256" key="8">
    <source>
        <dbReference type="SAM" id="Phobius"/>
    </source>
</evidence>
<feature type="transmembrane region" description="Helical" evidence="8">
    <location>
        <begin position="48"/>
        <end position="69"/>
    </location>
</feature>
<dbReference type="Pfam" id="PF00884">
    <property type="entry name" value="Sulfatase"/>
    <property type="match status" value="1"/>
</dbReference>
<feature type="domain" description="Phosphoethanolamine transferase N-terminal" evidence="10">
    <location>
        <begin position="56"/>
        <end position="206"/>
    </location>
</feature>
<keyword evidence="2" id="KW-1003">Cell membrane</keyword>
<dbReference type="Pfam" id="PF08019">
    <property type="entry name" value="EptA_B_N"/>
    <property type="match status" value="1"/>
</dbReference>
<keyword evidence="5 8" id="KW-0812">Transmembrane</keyword>
<feature type="transmembrane region" description="Helical" evidence="8">
    <location>
        <begin position="76"/>
        <end position="97"/>
    </location>
</feature>
<evidence type="ECO:0000256" key="6">
    <source>
        <dbReference type="ARBA" id="ARBA00022989"/>
    </source>
</evidence>
<dbReference type="InterPro" id="IPR000917">
    <property type="entry name" value="Sulfatase_N"/>
</dbReference>
<dbReference type="CDD" id="cd16017">
    <property type="entry name" value="LptA"/>
    <property type="match status" value="1"/>
</dbReference>
<dbReference type="GO" id="GO:0005886">
    <property type="term" value="C:plasma membrane"/>
    <property type="evidence" value="ECO:0007669"/>
    <property type="project" value="UniProtKB-SubCell"/>
</dbReference>
<dbReference type="GO" id="GO:0009244">
    <property type="term" value="P:lipopolysaccharide core region biosynthetic process"/>
    <property type="evidence" value="ECO:0007669"/>
    <property type="project" value="TreeGrafter"/>
</dbReference>
<evidence type="ECO:0000259" key="10">
    <source>
        <dbReference type="Pfam" id="PF08019"/>
    </source>
</evidence>
<keyword evidence="7 8" id="KW-0472">Membrane</keyword>
<reference evidence="11 12" key="1">
    <citation type="submission" date="2020-08" db="EMBL/GenBank/DDBJ databases">
        <title>Genomic Encyclopedia of Type Strains, Phase III (KMG-III): the genomes of soil and plant-associated and newly described type strains.</title>
        <authorList>
            <person name="Whitman W."/>
        </authorList>
    </citation>
    <scope>NUCLEOTIDE SEQUENCE [LARGE SCALE GENOMIC DNA]</scope>
    <source>
        <strain evidence="11 12">CECT 7753</strain>
    </source>
</reference>
<evidence type="ECO:0000259" key="9">
    <source>
        <dbReference type="Pfam" id="PF00884"/>
    </source>
</evidence>
<dbReference type="InterPro" id="IPR058130">
    <property type="entry name" value="PEA_transf_C"/>
</dbReference>
<comment type="caution">
    <text evidence="11">The sequence shown here is derived from an EMBL/GenBank/DDBJ whole genome shotgun (WGS) entry which is preliminary data.</text>
</comment>
<protein>
    <submittedName>
        <fullName evidence="11">Lipid A ethanolaminephosphotransferase</fullName>
        <ecNumber evidence="11">2.7.8.-</ecNumber>
    </submittedName>
</protein>
<evidence type="ECO:0000256" key="7">
    <source>
        <dbReference type="ARBA" id="ARBA00023136"/>
    </source>
</evidence>
<dbReference type="SUPFAM" id="SSF53649">
    <property type="entry name" value="Alkaline phosphatase-like"/>
    <property type="match status" value="1"/>
</dbReference>
<dbReference type="AlphaFoldDB" id="A0A7W5HG67"/>
<dbReference type="Gene3D" id="3.40.720.10">
    <property type="entry name" value="Alkaline Phosphatase, subunit A"/>
    <property type="match status" value="1"/>
</dbReference>
<evidence type="ECO:0000256" key="2">
    <source>
        <dbReference type="ARBA" id="ARBA00022475"/>
    </source>
</evidence>
<evidence type="ECO:0000256" key="3">
    <source>
        <dbReference type="ARBA" id="ARBA00022519"/>
    </source>
</evidence>
<accession>A0A7W5HG67</accession>
<feature type="domain" description="Sulfatase N-terminal" evidence="9">
    <location>
        <begin position="236"/>
        <end position="527"/>
    </location>
</feature>
<dbReference type="GO" id="GO:0016776">
    <property type="term" value="F:phosphotransferase activity, phosphate group as acceptor"/>
    <property type="evidence" value="ECO:0007669"/>
    <property type="project" value="TreeGrafter"/>
</dbReference>
<dbReference type="EC" id="2.7.8.-" evidence="11"/>
<sequence length="547" mass="60067">MKSSTLPRIGAPLFTLGASTFLVLAYNASFWKTFFSATGGLRLGNLPVYLGAFAALVLLFNAVLTLVNFRFVIKPVLIALFLGASAASYFMNHYGVAIDASMVQNVVETDAREAHELLGWQMLQTVTLLGILPSLIVWRLPLHFPPMRRGLVLKVGTVALSLLAIAGLLMLLFKTLAPAVREHRELRFLLTPTNMFQATHGYLRRKWAVPAVIAPLGTDASRGSKWAASPGRRTVTVIVAGETARAMNFSLNGYGRQTNPLLAAQPGLINFRNVSSCGTATAVSIPCVFSNLGRDNYTADKAGSQEDLLDVLRHGGFDVLWRDNNSGCKGTCDRVQYQDMSLAQPGTPPCGAEECHDERLLAGLRQMIRDARKDLVIVLHQKGSHGPEYSKRYPAAFEKFGPVCRTNELEECSRESIVAAYDNTILYTDFVLSKAIDLLRAAAAEDGVDTAMLYFSDHGESLGEHNMYLHGAPYIIAPAEQTHVPMMLWLSDGFRERFRIDYSCLAARTPQPFSHDNVFHTVLGMLNVSTAVYNPKLDIIHPCSRGS</sequence>
<dbReference type="NCBIfam" id="NF028537">
    <property type="entry name" value="P_eth_NH2_trans"/>
    <property type="match status" value="1"/>
</dbReference>
<evidence type="ECO:0000256" key="5">
    <source>
        <dbReference type="ARBA" id="ARBA00022692"/>
    </source>
</evidence>
<dbReference type="PANTHER" id="PTHR30443">
    <property type="entry name" value="INNER MEMBRANE PROTEIN"/>
    <property type="match status" value="1"/>
</dbReference>
<feature type="transmembrane region" description="Helical" evidence="8">
    <location>
        <begin position="150"/>
        <end position="173"/>
    </location>
</feature>
<feature type="transmembrane region" description="Helical" evidence="8">
    <location>
        <begin position="9"/>
        <end position="28"/>
    </location>
</feature>